<dbReference type="PANTHER" id="PTHR43736:SF4">
    <property type="entry name" value="SLR1690 PROTEIN"/>
    <property type="match status" value="1"/>
</dbReference>
<feature type="domain" description="Nudix hydrolase" evidence="2">
    <location>
        <begin position="39"/>
        <end position="172"/>
    </location>
</feature>
<dbReference type="InterPro" id="IPR036390">
    <property type="entry name" value="WH_DNA-bd_sf"/>
</dbReference>
<keyword evidence="4" id="KW-1185">Reference proteome</keyword>
<dbReference type="RefSeq" id="WP_275468749.1">
    <property type="nucleotide sequence ID" value="NZ_CP110232.1"/>
</dbReference>
<dbReference type="InterPro" id="IPR000086">
    <property type="entry name" value="NUDIX_hydrolase_dom"/>
</dbReference>
<evidence type="ECO:0000256" key="1">
    <source>
        <dbReference type="ARBA" id="ARBA00022801"/>
    </source>
</evidence>
<dbReference type="Gene3D" id="1.10.10.10">
    <property type="entry name" value="Winged helix-like DNA-binding domain superfamily/Winged helix DNA-binding domain"/>
    <property type="match status" value="1"/>
</dbReference>
<dbReference type="SUPFAM" id="SSF55811">
    <property type="entry name" value="Nudix"/>
    <property type="match status" value="1"/>
</dbReference>
<dbReference type="CDD" id="cd18873">
    <property type="entry name" value="NUDIX_NadM_like"/>
    <property type="match status" value="1"/>
</dbReference>
<name>A0AAF0I7E2_9ENTE</name>
<dbReference type="EMBL" id="CP110232">
    <property type="protein sequence ID" value="WEG72946.1"/>
    <property type="molecule type" value="Genomic_DNA"/>
</dbReference>
<organism evidence="3 4">
    <name type="scientific">Vagococcus intermedius</name>
    <dbReference type="NCBI Taxonomy" id="2991418"/>
    <lineage>
        <taxon>Bacteria</taxon>
        <taxon>Bacillati</taxon>
        <taxon>Bacillota</taxon>
        <taxon>Bacilli</taxon>
        <taxon>Lactobacillales</taxon>
        <taxon>Enterococcaceae</taxon>
        <taxon>Vagococcus</taxon>
    </lineage>
</organism>
<dbReference type="KEGG" id="vie:OL234_08190"/>
<dbReference type="PANTHER" id="PTHR43736">
    <property type="entry name" value="ADP-RIBOSE PYROPHOSPHATASE"/>
    <property type="match status" value="1"/>
</dbReference>
<dbReference type="SUPFAM" id="SSF46785">
    <property type="entry name" value="Winged helix' DNA-binding domain"/>
    <property type="match status" value="1"/>
</dbReference>
<dbReference type="Pfam" id="PF00293">
    <property type="entry name" value="NUDIX"/>
    <property type="match status" value="1"/>
</dbReference>
<dbReference type="InterPro" id="IPR020476">
    <property type="entry name" value="Nudix_hydrolase"/>
</dbReference>
<dbReference type="Gene3D" id="1.10.287.1030">
    <property type="entry name" value="Nudix-associated domain"/>
    <property type="match status" value="1"/>
</dbReference>
<protein>
    <submittedName>
        <fullName evidence="3">NUDIX hydrolase</fullName>
    </submittedName>
</protein>
<dbReference type="Pfam" id="PF21906">
    <property type="entry name" value="WHD_NrtR"/>
    <property type="match status" value="1"/>
</dbReference>
<accession>A0AAF0I7E2</accession>
<evidence type="ECO:0000313" key="3">
    <source>
        <dbReference type="EMBL" id="WEG72946.1"/>
    </source>
</evidence>
<evidence type="ECO:0000313" key="4">
    <source>
        <dbReference type="Proteomes" id="UP001179647"/>
    </source>
</evidence>
<dbReference type="Proteomes" id="UP001179647">
    <property type="component" value="Chromosome"/>
</dbReference>
<proteinExistence type="predicted"/>
<dbReference type="InterPro" id="IPR036388">
    <property type="entry name" value="WH-like_DNA-bd_sf"/>
</dbReference>
<sequence length="273" mass="31507">MKAFPSKEAEKHYYESDASEADFLEWYSQQDLPTYETPSLTIDNVLLCYNRVEDELKLLLIQRNTHPYRSSWALPGGFVQRNEATEDSCIRETKEETGVYITKDNIEQLHTFSTPNRDPRGWVVTVSYLAFIGEEPLIAGDDAKAAQWFTFKRDGNLLKLENEQHDAIILDLKTNQSIGTETLAFDHDQIILKAFNRVLNKMYHEPKVLQVLGEEFSIAEARKVFAKFLGVDYRTIDHSNFKKSMLDYFVEVAERPTGIGRPSKIYQLLPIND</sequence>
<dbReference type="AlphaFoldDB" id="A0AAF0I7E2"/>
<dbReference type="InterPro" id="IPR015797">
    <property type="entry name" value="NUDIX_hydrolase-like_dom_sf"/>
</dbReference>
<dbReference type="Gene3D" id="3.90.79.10">
    <property type="entry name" value="Nucleoside Triphosphate Pyrophosphohydrolase"/>
    <property type="match status" value="1"/>
</dbReference>
<dbReference type="InterPro" id="IPR054105">
    <property type="entry name" value="WHD_NrtR"/>
</dbReference>
<keyword evidence="1 3" id="KW-0378">Hydrolase</keyword>
<dbReference type="PROSITE" id="PS51462">
    <property type="entry name" value="NUDIX"/>
    <property type="match status" value="1"/>
</dbReference>
<gene>
    <name evidence="3" type="ORF">OL234_08190</name>
</gene>
<dbReference type="PRINTS" id="PR00502">
    <property type="entry name" value="NUDIXFAMILY"/>
</dbReference>
<dbReference type="GO" id="GO:0016787">
    <property type="term" value="F:hydrolase activity"/>
    <property type="evidence" value="ECO:0007669"/>
    <property type="project" value="UniProtKB-KW"/>
</dbReference>
<reference evidence="3" key="1">
    <citation type="submission" date="2022-10" db="EMBL/GenBank/DDBJ databases">
        <title>Vagococcus sp. isolated from poultry meat.</title>
        <authorList>
            <person name="Johansson P."/>
            <person name="Bjorkroth J."/>
        </authorList>
    </citation>
    <scope>NUCLEOTIDE SEQUENCE</scope>
    <source>
        <strain evidence="3">STAA11</strain>
    </source>
</reference>
<evidence type="ECO:0000259" key="2">
    <source>
        <dbReference type="PROSITE" id="PS51462"/>
    </source>
</evidence>